<feature type="transmembrane region" description="Helical" evidence="1">
    <location>
        <begin position="89"/>
        <end position="109"/>
    </location>
</feature>
<evidence type="ECO:0000313" key="2">
    <source>
        <dbReference type="EMBL" id="QKE93629.1"/>
    </source>
</evidence>
<dbReference type="EMBL" id="CP053711">
    <property type="protein sequence ID" value="QKE93629.1"/>
    <property type="molecule type" value="Genomic_DNA"/>
</dbReference>
<dbReference type="KEGG" id="lck:HN018_26065"/>
<organism evidence="2 3">
    <name type="scientific">Lichenicola cladoniae</name>
    <dbReference type="NCBI Taxonomy" id="1484109"/>
    <lineage>
        <taxon>Bacteria</taxon>
        <taxon>Pseudomonadati</taxon>
        <taxon>Pseudomonadota</taxon>
        <taxon>Alphaproteobacteria</taxon>
        <taxon>Acetobacterales</taxon>
        <taxon>Acetobacteraceae</taxon>
        <taxon>Lichenicola</taxon>
    </lineage>
</organism>
<keyword evidence="1" id="KW-0812">Transmembrane</keyword>
<keyword evidence="2" id="KW-0614">Plasmid</keyword>
<keyword evidence="3" id="KW-1185">Reference proteome</keyword>
<geneLocation type="plasmid" evidence="2 3">
    <name>unnamed4</name>
</geneLocation>
<accession>A0A6M8HYK6</accession>
<protein>
    <submittedName>
        <fullName evidence="2">Transposase</fullName>
    </submittedName>
</protein>
<dbReference type="Proteomes" id="UP000500767">
    <property type="component" value="Plasmid unnamed4"/>
</dbReference>
<sequence>MPDNARPGSSRPDGSCGLPSTTTAIADVQAAFVAEFILLLFLYGFVWLPMIIIGCLLLLAVIETMNEQVNKFTIQVLDVVRTEATRRRLMTVPGVGPLTALAFLAGARLRASFFWPLNH</sequence>
<name>A0A6M8HYK6_9PROT</name>
<evidence type="ECO:0000313" key="3">
    <source>
        <dbReference type="Proteomes" id="UP000500767"/>
    </source>
</evidence>
<evidence type="ECO:0000256" key="1">
    <source>
        <dbReference type="SAM" id="Phobius"/>
    </source>
</evidence>
<keyword evidence="1" id="KW-1133">Transmembrane helix</keyword>
<gene>
    <name evidence="2" type="ORF">HN018_26065</name>
</gene>
<feature type="transmembrane region" description="Helical" evidence="1">
    <location>
        <begin position="36"/>
        <end position="62"/>
    </location>
</feature>
<reference evidence="2 3" key="1">
    <citation type="journal article" date="2014" name="World J. Microbiol. Biotechnol.">
        <title>Biodiversity and physiological characteristics of Antarctic and Arctic lichens-associated bacteria.</title>
        <authorList>
            <person name="Lee Y.M."/>
            <person name="Kim E.H."/>
            <person name="Lee H.K."/>
            <person name="Hong S.G."/>
        </authorList>
    </citation>
    <scope>NUCLEOTIDE SEQUENCE [LARGE SCALE GENOMIC DNA]</scope>
    <source>
        <strain evidence="2 3">PAMC 26569</strain>
        <plasmid evidence="2">unnamed4</plasmid>
    </source>
</reference>
<keyword evidence="1" id="KW-0472">Membrane</keyword>
<dbReference type="AlphaFoldDB" id="A0A6M8HYK6"/>
<proteinExistence type="predicted"/>